<name>A0A8B9BFN6_9AVES</name>
<organism evidence="15 16">
    <name type="scientific">Anser brachyrhynchus</name>
    <name type="common">Pink-footed goose</name>
    <dbReference type="NCBI Taxonomy" id="132585"/>
    <lineage>
        <taxon>Eukaryota</taxon>
        <taxon>Metazoa</taxon>
        <taxon>Chordata</taxon>
        <taxon>Craniata</taxon>
        <taxon>Vertebrata</taxon>
        <taxon>Euteleostomi</taxon>
        <taxon>Archelosauria</taxon>
        <taxon>Archosauria</taxon>
        <taxon>Dinosauria</taxon>
        <taxon>Saurischia</taxon>
        <taxon>Theropoda</taxon>
        <taxon>Coelurosauria</taxon>
        <taxon>Aves</taxon>
        <taxon>Neognathae</taxon>
        <taxon>Galloanserae</taxon>
        <taxon>Anseriformes</taxon>
        <taxon>Anatidae</taxon>
        <taxon>Anserinae</taxon>
        <taxon>Anser</taxon>
    </lineage>
</organism>
<evidence type="ECO:0000256" key="5">
    <source>
        <dbReference type="ARBA" id="ARBA00022771"/>
    </source>
</evidence>
<keyword evidence="13" id="KW-1133">Transmembrane helix</keyword>
<keyword evidence="16" id="KW-1185">Reference proteome</keyword>
<evidence type="ECO:0000256" key="4">
    <source>
        <dbReference type="ARBA" id="ARBA00022737"/>
    </source>
</evidence>
<keyword evidence="5 11" id="KW-0863">Zinc-finger</keyword>
<dbReference type="Pfam" id="PF00096">
    <property type="entry name" value="zf-C2H2"/>
    <property type="match status" value="4"/>
</dbReference>
<feature type="domain" description="C2H2-type" evidence="14">
    <location>
        <begin position="564"/>
        <end position="591"/>
    </location>
</feature>
<dbReference type="GeneTree" id="ENSGT00940000161979"/>
<evidence type="ECO:0000256" key="12">
    <source>
        <dbReference type="SAM" id="MobiDB-lite"/>
    </source>
</evidence>
<dbReference type="Proteomes" id="UP000694426">
    <property type="component" value="Unplaced"/>
</dbReference>
<sequence length="1178" mass="134475">MRSRAVVEAEQGLLAGSAERAGPGLGPEMAGELAGLGPAGLSPAAESESDVFEIMLPITILVLSDDDCLCNETEEQTVTVPELKKEDNQEAGFSTNILLESNTAPSDASSGLSVSEGKEIAANKDNCVKYSEEKRVDESLCNELMLSLSDQCDASKDKCNQNGLPTSPLKADLDEINETSDRKECVDNDTCQKIPLLAAADSEGRDVTINTGEQMILAVVCKDEEEHADVANVLSAGSQEKQLEIPTEMEATVKVEDTDSSMNGSNEADNKTSKSGKFEAPSSVLEHSLKEEPEPTQSHSALFANRYSPTSEELLKDTGDLEVNASISAESSATEEHIYKSLTPFSKKRHQQQYIVSPHESPNEIQGQQEGLAWPSNSLNIKPFSEASCSINKHEKINWKCRFCSSVYKCAALLKRHVHSAHKDKKIHKCCFCKRTFFFSVNLKNHIKFHKKMTRLRKVRKNRMNARKVRQRRIEERKSETKKKESKYKKFFIKIERDFTSLGVPVIFSCRLCLFGSSNPRIFIHHMKGHKERPPYQCPQCDYSCISLSYMLNHMYWHAGYKLYKCRFCTFFSLYFASMVRHSYIHTGAKPYSCEFCQSAFTSTSGLKRHRRLHAGEGTFQGPQLDFVHERKRSRRPSKSYTCDECNIVFYTRGHLSFHKKFHEQFKVTDNGYTNQSNEYKNEACEFDSDSQDRVSLSDKDNSLTGGLCKMLASEVDFEQADDEQDDKKMYSGNIFPESSHGSNTLPIFGSRSEVLDSYEMDAVVCKEDPLFSPDSSEWQVKDGDWQAEDDDEDAAYYTSEDTWPSSLSMYKTYRCQYCDYATAVRSNFKVHLKMHTDEGPFVCQECNKTFKTSNHLQRHRLLHVENQYEFGTCLYMDSRLEENLGFHPEMHVGLCPERDFGSTEGSSAVHSMFGSEVYGEQTVIQRDEKNYSLAQSEPQFYQCAECEYATYVLSNLKLHIRTHTGEKPYSCSVCQKKFRTSSHLKRHKIMHFNTEHLKCRKCDYSTDKWLSLKRHLALHSVSESSSAVCLYEQTPLPVKTYTCEECGYTTVRNSNFKQHLRIHTGEKPFKCMQCGVAFRTSSHLKRHVLTHLKLYCRKFCWDLQFLVEAVLKKSLEVPLHACVTFIFQEVRVMVWPIFVSVNSYFAPYIFFFFLKKKKNNLTKRMFKGRDGNVHSVV</sequence>
<keyword evidence="13" id="KW-0812">Transmembrane</keyword>
<keyword evidence="10" id="KW-0539">Nucleus</keyword>
<dbReference type="InterPro" id="IPR013087">
    <property type="entry name" value="Znf_C2H2_type"/>
</dbReference>
<accession>A0A8B9BFN6</accession>
<dbReference type="FunFam" id="3.30.160.60:FF:001370">
    <property type="entry name" value="Zinc finger protein"/>
    <property type="match status" value="1"/>
</dbReference>
<feature type="region of interest" description="Disordered" evidence="12">
    <location>
        <begin position="254"/>
        <end position="303"/>
    </location>
</feature>
<dbReference type="PANTHER" id="PTHR24393">
    <property type="entry name" value="ZINC FINGER PROTEIN"/>
    <property type="match status" value="1"/>
</dbReference>
<dbReference type="SMART" id="SM00355">
    <property type="entry name" value="ZnF_C2H2"/>
    <property type="match status" value="14"/>
</dbReference>
<feature type="domain" description="C2H2-type" evidence="14">
    <location>
        <begin position="942"/>
        <end position="969"/>
    </location>
</feature>
<protein>
    <recommendedName>
        <fullName evidence="14">C2H2-type domain-containing protein</fullName>
    </recommendedName>
</protein>
<feature type="domain" description="C2H2-type" evidence="14">
    <location>
        <begin position="592"/>
        <end position="619"/>
    </location>
</feature>
<keyword evidence="13" id="KW-0472">Membrane</keyword>
<dbReference type="PANTHER" id="PTHR24393:SF15">
    <property type="entry name" value="IP01243P-RELATED"/>
    <property type="match status" value="1"/>
</dbReference>
<dbReference type="Gene3D" id="3.30.160.60">
    <property type="entry name" value="Classic Zinc Finger"/>
    <property type="match status" value="9"/>
</dbReference>
<feature type="domain" description="C2H2-type" evidence="14">
    <location>
        <begin position="641"/>
        <end position="668"/>
    </location>
</feature>
<keyword evidence="9" id="KW-0804">Transcription</keyword>
<evidence type="ECO:0000256" key="11">
    <source>
        <dbReference type="PROSITE-ProRule" id="PRU00042"/>
    </source>
</evidence>
<keyword evidence="6" id="KW-0862">Zinc</keyword>
<evidence type="ECO:0000259" key="14">
    <source>
        <dbReference type="PROSITE" id="PS50157"/>
    </source>
</evidence>
<feature type="domain" description="C2H2-type" evidence="14">
    <location>
        <begin position="814"/>
        <end position="841"/>
    </location>
</feature>
<evidence type="ECO:0000256" key="9">
    <source>
        <dbReference type="ARBA" id="ARBA00023163"/>
    </source>
</evidence>
<evidence type="ECO:0000313" key="15">
    <source>
        <dbReference type="Ensembl" id="ENSABRP00000003616.1"/>
    </source>
</evidence>
<evidence type="ECO:0000256" key="1">
    <source>
        <dbReference type="ARBA" id="ARBA00004123"/>
    </source>
</evidence>
<dbReference type="InterPro" id="IPR036236">
    <property type="entry name" value="Znf_C2H2_sf"/>
</dbReference>
<dbReference type="SUPFAM" id="SSF57667">
    <property type="entry name" value="beta-beta-alpha zinc fingers"/>
    <property type="match status" value="6"/>
</dbReference>
<reference evidence="15" key="1">
    <citation type="submission" date="2025-08" db="UniProtKB">
        <authorList>
            <consortium name="Ensembl"/>
        </authorList>
    </citation>
    <scope>IDENTIFICATION</scope>
</reference>
<evidence type="ECO:0000256" key="10">
    <source>
        <dbReference type="ARBA" id="ARBA00023242"/>
    </source>
</evidence>
<dbReference type="GO" id="GO:0001228">
    <property type="term" value="F:DNA-binding transcription activator activity, RNA polymerase II-specific"/>
    <property type="evidence" value="ECO:0007669"/>
    <property type="project" value="TreeGrafter"/>
</dbReference>
<evidence type="ECO:0000256" key="2">
    <source>
        <dbReference type="ARBA" id="ARBA00006991"/>
    </source>
</evidence>
<keyword evidence="4" id="KW-0677">Repeat</keyword>
<keyword evidence="3" id="KW-0479">Metal-binding</keyword>
<dbReference type="PROSITE" id="PS50157">
    <property type="entry name" value="ZINC_FINGER_C2H2_2"/>
    <property type="match status" value="12"/>
</dbReference>
<evidence type="ECO:0000256" key="6">
    <source>
        <dbReference type="ARBA" id="ARBA00022833"/>
    </source>
</evidence>
<evidence type="ECO:0000256" key="13">
    <source>
        <dbReference type="SAM" id="Phobius"/>
    </source>
</evidence>
<evidence type="ECO:0000256" key="8">
    <source>
        <dbReference type="ARBA" id="ARBA00023125"/>
    </source>
</evidence>
<proteinExistence type="inferred from homology"/>
<comment type="similarity">
    <text evidence="2">Belongs to the krueppel C2H2-type zinc-finger protein family.</text>
</comment>
<dbReference type="FunFam" id="3.30.160.60:FF:000624">
    <property type="entry name" value="zinc finger protein 697"/>
    <property type="match status" value="1"/>
</dbReference>
<feature type="domain" description="C2H2-type" evidence="14">
    <location>
        <begin position="970"/>
        <end position="997"/>
    </location>
</feature>
<feature type="transmembrane region" description="Helical" evidence="13">
    <location>
        <begin position="1133"/>
        <end position="1155"/>
    </location>
</feature>
<feature type="domain" description="C2H2-type" evidence="14">
    <location>
        <begin position="1042"/>
        <end position="1069"/>
    </location>
</feature>
<feature type="domain" description="C2H2-type" evidence="14">
    <location>
        <begin position="536"/>
        <end position="563"/>
    </location>
</feature>
<dbReference type="Ensembl" id="ENSABRT00000005209.1">
    <property type="protein sequence ID" value="ENSABRP00000003616.1"/>
    <property type="gene ID" value="ENSABRG00000003390.1"/>
</dbReference>
<dbReference type="GO" id="GO:0005634">
    <property type="term" value="C:nucleus"/>
    <property type="evidence" value="ECO:0007669"/>
    <property type="project" value="UniProtKB-SubCell"/>
</dbReference>
<keyword evidence="8" id="KW-0238">DNA-binding</keyword>
<dbReference type="GO" id="GO:0008270">
    <property type="term" value="F:zinc ion binding"/>
    <property type="evidence" value="ECO:0007669"/>
    <property type="project" value="UniProtKB-KW"/>
</dbReference>
<feature type="domain" description="C2H2-type" evidence="14">
    <location>
        <begin position="1070"/>
        <end position="1092"/>
    </location>
</feature>
<feature type="domain" description="C2H2-type" evidence="14">
    <location>
        <begin position="428"/>
        <end position="450"/>
    </location>
</feature>
<feature type="domain" description="C2H2-type" evidence="14">
    <location>
        <begin position="399"/>
        <end position="427"/>
    </location>
</feature>
<feature type="domain" description="C2H2-type" evidence="14">
    <location>
        <begin position="842"/>
        <end position="869"/>
    </location>
</feature>
<dbReference type="FunFam" id="3.30.160.60:FF:000688">
    <property type="entry name" value="zinc finger protein 197 isoform X1"/>
    <property type="match status" value="2"/>
</dbReference>
<evidence type="ECO:0000256" key="3">
    <source>
        <dbReference type="ARBA" id="ARBA00022723"/>
    </source>
</evidence>
<dbReference type="AlphaFoldDB" id="A0A8B9BFN6"/>
<evidence type="ECO:0000313" key="16">
    <source>
        <dbReference type="Proteomes" id="UP000694426"/>
    </source>
</evidence>
<dbReference type="GO" id="GO:0000978">
    <property type="term" value="F:RNA polymerase II cis-regulatory region sequence-specific DNA binding"/>
    <property type="evidence" value="ECO:0007669"/>
    <property type="project" value="TreeGrafter"/>
</dbReference>
<evidence type="ECO:0000256" key="7">
    <source>
        <dbReference type="ARBA" id="ARBA00023015"/>
    </source>
</evidence>
<dbReference type="PROSITE" id="PS00028">
    <property type="entry name" value="ZINC_FINGER_C2H2_1"/>
    <property type="match status" value="8"/>
</dbReference>
<dbReference type="FunFam" id="3.30.160.60:FF:000185">
    <property type="entry name" value="zinc finger protein 319"/>
    <property type="match status" value="1"/>
</dbReference>
<comment type="subcellular location">
    <subcellularLocation>
        <location evidence="1">Nucleus</location>
    </subcellularLocation>
</comment>
<reference evidence="15" key="2">
    <citation type="submission" date="2025-09" db="UniProtKB">
        <authorList>
            <consortium name="Ensembl"/>
        </authorList>
    </citation>
    <scope>IDENTIFICATION</scope>
</reference>
<keyword evidence="7" id="KW-0805">Transcription regulation</keyword>